<evidence type="ECO:0000256" key="2">
    <source>
        <dbReference type="ARBA" id="ARBA00022741"/>
    </source>
</evidence>
<dbReference type="CDD" id="cd18808">
    <property type="entry name" value="SF1_C_Upf1"/>
    <property type="match status" value="1"/>
</dbReference>
<evidence type="ECO:0000256" key="6">
    <source>
        <dbReference type="SAM" id="Coils"/>
    </source>
</evidence>
<dbReference type="Pfam" id="PF13086">
    <property type="entry name" value="AAA_11"/>
    <property type="match status" value="1"/>
</dbReference>
<keyword evidence="4 12" id="KW-0347">Helicase</keyword>
<dbReference type="InterPro" id="IPR024481">
    <property type="entry name" value="Helicase_Sen1_N"/>
</dbReference>
<feature type="compositionally biased region" description="Low complexity" evidence="7">
    <location>
        <begin position="28"/>
        <end position="43"/>
    </location>
</feature>
<evidence type="ECO:0000313" key="12">
    <source>
        <dbReference type="EMBL" id="KAG0259999.1"/>
    </source>
</evidence>
<feature type="region of interest" description="Disordered" evidence="7">
    <location>
        <begin position="1752"/>
        <end position="1776"/>
    </location>
</feature>
<keyword evidence="2" id="KW-0547">Nucleotide-binding</keyword>
<feature type="compositionally biased region" description="Low complexity" evidence="7">
    <location>
        <begin position="2231"/>
        <end position="2248"/>
    </location>
</feature>
<keyword evidence="13" id="KW-1185">Reference proteome</keyword>
<dbReference type="Pfam" id="PF13087">
    <property type="entry name" value="AAA_12"/>
    <property type="match status" value="1"/>
</dbReference>
<feature type="compositionally biased region" description="Polar residues" evidence="7">
    <location>
        <begin position="1280"/>
        <end position="1290"/>
    </location>
</feature>
<dbReference type="PANTHER" id="PTHR10887:SF495">
    <property type="entry name" value="HELICASE SENATAXIN ISOFORM X1-RELATED"/>
    <property type="match status" value="1"/>
</dbReference>
<feature type="domain" description="Helicase Sen1 N-terminal" evidence="8">
    <location>
        <begin position="126"/>
        <end position="939"/>
    </location>
</feature>
<keyword evidence="5" id="KW-0067">ATP-binding</keyword>
<feature type="region of interest" description="Disordered" evidence="7">
    <location>
        <begin position="1280"/>
        <end position="1335"/>
    </location>
</feature>
<organism evidence="12 13">
    <name type="scientific">Actinomortierella ambigua</name>
    <dbReference type="NCBI Taxonomy" id="1343610"/>
    <lineage>
        <taxon>Eukaryota</taxon>
        <taxon>Fungi</taxon>
        <taxon>Fungi incertae sedis</taxon>
        <taxon>Mucoromycota</taxon>
        <taxon>Mortierellomycotina</taxon>
        <taxon>Mortierellomycetes</taxon>
        <taxon>Mortierellales</taxon>
        <taxon>Mortierellaceae</taxon>
        <taxon>Actinomortierella</taxon>
    </lineage>
</organism>
<dbReference type="SUPFAM" id="SSF52540">
    <property type="entry name" value="P-loop containing nucleoside triphosphate hydrolases"/>
    <property type="match status" value="1"/>
</dbReference>
<proteinExistence type="inferred from homology"/>
<dbReference type="GO" id="GO:0005694">
    <property type="term" value="C:chromosome"/>
    <property type="evidence" value="ECO:0007669"/>
    <property type="project" value="UniProtKB-ARBA"/>
</dbReference>
<evidence type="ECO:0000259" key="8">
    <source>
        <dbReference type="Pfam" id="PF12726"/>
    </source>
</evidence>
<feature type="region of interest" description="Disordered" evidence="7">
    <location>
        <begin position="1"/>
        <end position="55"/>
    </location>
</feature>
<evidence type="ECO:0000256" key="5">
    <source>
        <dbReference type="ARBA" id="ARBA00022840"/>
    </source>
</evidence>
<evidence type="ECO:0000259" key="11">
    <source>
        <dbReference type="Pfam" id="PF23576"/>
    </source>
</evidence>
<dbReference type="Proteomes" id="UP000807716">
    <property type="component" value="Unassembled WGS sequence"/>
</dbReference>
<feature type="compositionally biased region" description="Low complexity" evidence="7">
    <location>
        <begin position="2189"/>
        <end position="2200"/>
    </location>
</feature>
<dbReference type="InterPro" id="IPR047187">
    <property type="entry name" value="SF1_C_Upf1"/>
</dbReference>
<comment type="caution">
    <text evidence="12">The sequence shown here is derived from an EMBL/GenBank/DDBJ whole genome shotgun (WGS) entry which is preliminary data.</text>
</comment>
<feature type="compositionally biased region" description="Basic and acidic residues" evidence="7">
    <location>
        <begin position="2256"/>
        <end position="2265"/>
    </location>
</feature>
<evidence type="ECO:0000256" key="7">
    <source>
        <dbReference type="SAM" id="MobiDB-lite"/>
    </source>
</evidence>
<dbReference type="EMBL" id="JAAAJB010000263">
    <property type="protein sequence ID" value="KAG0259999.1"/>
    <property type="molecule type" value="Genomic_DNA"/>
</dbReference>
<dbReference type="PANTHER" id="PTHR10887">
    <property type="entry name" value="DNA2/NAM7 HELICASE FAMILY"/>
    <property type="match status" value="1"/>
</dbReference>
<feature type="compositionally biased region" description="Basic and acidic residues" evidence="7">
    <location>
        <begin position="2174"/>
        <end position="2183"/>
    </location>
</feature>
<dbReference type="Pfam" id="PF12726">
    <property type="entry name" value="SEN1_N"/>
    <property type="match status" value="1"/>
</dbReference>
<feature type="coiled-coil region" evidence="6">
    <location>
        <begin position="1694"/>
        <end position="1728"/>
    </location>
</feature>
<dbReference type="InterPro" id="IPR041677">
    <property type="entry name" value="DNA2/NAM7_AAA_11"/>
</dbReference>
<dbReference type="CDD" id="cd18042">
    <property type="entry name" value="DEXXQc_SETX"/>
    <property type="match status" value="1"/>
</dbReference>
<dbReference type="Gene3D" id="3.40.50.300">
    <property type="entry name" value="P-loop containing nucleotide triphosphate hydrolases"/>
    <property type="match status" value="2"/>
</dbReference>
<feature type="compositionally biased region" description="Low complexity" evidence="7">
    <location>
        <begin position="2279"/>
        <end position="2290"/>
    </location>
</feature>
<dbReference type="GO" id="GO:0016604">
    <property type="term" value="C:nuclear body"/>
    <property type="evidence" value="ECO:0007669"/>
    <property type="project" value="TreeGrafter"/>
</dbReference>
<dbReference type="GO" id="GO:0004386">
    <property type="term" value="F:helicase activity"/>
    <property type="evidence" value="ECO:0007669"/>
    <property type="project" value="UniProtKB-KW"/>
</dbReference>
<feature type="region of interest" description="Disordered" evidence="7">
    <location>
        <begin position="1118"/>
        <end position="1143"/>
    </location>
</feature>
<keyword evidence="3" id="KW-0378">Hydrolase</keyword>
<feature type="compositionally biased region" description="Low complexity" evidence="7">
    <location>
        <begin position="2152"/>
        <end position="2172"/>
    </location>
</feature>
<feature type="region of interest" description="Disordered" evidence="7">
    <location>
        <begin position="1196"/>
        <end position="1215"/>
    </location>
</feature>
<feature type="compositionally biased region" description="Basic and acidic residues" evidence="7">
    <location>
        <begin position="2217"/>
        <end position="2226"/>
    </location>
</feature>
<dbReference type="InterPro" id="IPR027417">
    <property type="entry name" value="P-loop_NTPase"/>
</dbReference>
<dbReference type="InterPro" id="IPR045055">
    <property type="entry name" value="DNA2/NAM7-like"/>
</dbReference>
<dbReference type="InterPro" id="IPR041679">
    <property type="entry name" value="DNA2/NAM7-like_C"/>
</dbReference>
<accession>A0A9P6Q700</accession>
<dbReference type="GO" id="GO:0005524">
    <property type="term" value="F:ATP binding"/>
    <property type="evidence" value="ECO:0007669"/>
    <property type="project" value="UniProtKB-KW"/>
</dbReference>
<name>A0A9P6Q700_9FUNG</name>
<feature type="compositionally biased region" description="Polar residues" evidence="7">
    <location>
        <begin position="2266"/>
        <end position="2278"/>
    </location>
</feature>
<sequence length="2404" mass="266745">MGMDTTAGADQQDAPIPHADNSDINGCTSNNSNHQLHSHNQTSTDRGPHDPPPTELIAQLDTLLAAFDNGTPPTQEQEADFLIRALTLFMPQRPLHWWCHPTLKRVSLEMLHLFAIAENEAVRRYKAIMEEILASCIDCLAEYHAGRHAYCQRSLKVYPEDKVKLFEDMLMAWDMTRLQPRLERFAVTSLHKLAKADRIELAIAMNELMIDPSLLLHPQHTSTASKLLASALDQQLAGKPQKSYEVCPGLFFLALHNDSKSRAWAVRNLKRSSSSNDGPVDALSFKSWRQFDKVFAIAFAHLEQLYTAPPQLSPEDQAVVSSFAVQPLAVWRGISACLHATSIHAIRADNDAKPKMWATFQRRLITTLLDHNTKSEFMEALACLRSLTAAIGHVFWNGEGSSAEARLQAAEHHLNVILEHPALDLCVLTQAGKFCRMDEANVEVPRRPYVDTYHWIASYAKSFKEPKDQDRLLRVAISLILAKIGHRMSSRLSGDMTEEIKARYTLLLEYDLILFAHQWEVIRRFFKTSGKDEGSLIRLALEPHWAWMSELLAKGHEIISTSSLPAQAKTRISSVFASIQSTAKQVVPGLMALDVEDMWVNFALYSQNTVQYKSQDIMAEDLAPKKPVAEPWFRLVHAMIPKTITDPVAEADIRDWQKLLIAKFSDLVLLPRVELKESAMSQISKKDQNLGRAVQALCQTYNDDLDILLRSNRILLSGIRQQGDTWVAQLLSPENKLVIVQLLKQWCSADEEVRSEALFMMRSAWKEVKRSSCLRMALEIGGDESLRGLTAILNEWCLRGSPGATTAPALFAMLEEAVTILFLSNSTDGEGGLYLQLFLELTSAQEVNHHLELIKELWNSIWISLAAGFEAGRNWHQQEVKSVVINTMMVLLNVGLVMIGEIKAMERLLEFDKPDAGDDDFASSLADDVLESSQQPMSAIKMETMPLEQVLVTVEHLSVWLFARDESVSSKVLKLTCAALELLADHNLIIRKDLYDRLDSIATNKSVIPTLLSEQLREDLWIQLSRHIELPEVIDLTANESPKLKPQDLRRRPSREDTIPQSETIVVSDEDDFGDLDETQLEDIDFDGDMKIDQEMPKAARSATPKTVTAAKPFFSTPSSLSSTAAIPGPPSSSHASPSKSPYFSTAHLPPGFMALAKKPVQSKLSFEPTVAPLPKPRTLPTTLTKFKLNISKPAPKAATPIKKGSKLSQMRQDHRRERVGIADAARMAREAARIQPRVAHTSMNEDQASSSDSDADSDSGQTGLEGLVEAQEQMLPQTIQQAKPTSSAKTAPRKTKLLDFSDISSAKPAMDSFAARQQKAREDQQRKQRLTPNLSGLHRQILSWDVSATGDQPPNGAEYRPIPKRFKNVGEYQRAFEPLLVLECWQQLIAAKEEVNPETDSVFGVVSSRMSIDDFQDTHMRMPQDKANSLMAEDVVVIYDQDTKNVFTSTGNAARAKPFLAKVQSITKNKGESVVVFRTCLKIEEGSSLLFIRPQTKWCILKLLNLTTTHREYAALVGMGYYELCSDVLEPPMREPFKPSTQLIQTFMDTYMVNTPQAHAIIGAIERKEGFTLIQGPPGTGKTKTILGLVGALLREDRNKSAAPVVRTARFTEENLRSGDVGRLLVCAPSNAAIDEIVKRLIVGIRNTSGQTFIPKVVRVGTLETIHSQVREVALETLIAKELEAKSNSKDDFQTHTQRLNELRAKQSQLHQELEKARLELVQAKEGTDMMVVAELQSKIKNINKAKWKHGQEMDAARAKQSEASQKKDKDRKEARDKILGQADVICSTLSASGHDLLTNAGFTFDTVIIDEAAQAVEISSLIPLKYNCKRCIMVGDPNQLPPTVISQLATKYDYNQSLFVRIQNNSPSSVYLLSIQYRMHPDISVFPSREFYQSLLKDGPSMAEKTKADWHRDKLTSPYRFFDVYDGRERVGISHSQHNPREAEVAVELIRYLCNNNNGINFFGRIGVISPYKQQVRSLKEIFSRYFGREILEAIDFNTVDGFQGQEKDLIIFSCVRASSGGRVGFLADIRRMNVALTRARQSLFILGHADTLRRERIWGDLVTDAETRRLFTKVDPSLFSSGRGYGAPKNIFRPAGSSSIHQTSKSVLTDRRNELYGRASGPSSTAVAIARPMVTMEDMMDIDKYPSLPSVEQPPAAAASSAPLQPVQARSTREPRRPDRPPMLSPAAKTTTVAAPKSGEMKLPVSPTSPTKVSLEDYRRQQQERINAAAAATAASSSSGASTTTPLAGSKRHHDDDHRESDGASTTATARNGANTPSSATRPTPSSLVSGPGNHTSRGGGDGVNGTGTDTVAKRPKMASGGRGGGGSSLFIKSKPMQSMKNTGPHVNATALKERLAAGVVPIRKSYPSGPAGQGSRPQDRNRPNNNAFNLDDVLGQMKRK</sequence>
<dbReference type="FunFam" id="3.40.50.300:FF:000326">
    <property type="entry name" value="P-loop containing nucleoside triphosphate hydrolase"/>
    <property type="match status" value="1"/>
</dbReference>
<protein>
    <submittedName>
        <fullName evidence="12">DEAD-box type RNA helicase</fullName>
    </submittedName>
</protein>
<evidence type="ECO:0000259" key="10">
    <source>
        <dbReference type="Pfam" id="PF13087"/>
    </source>
</evidence>
<feature type="domain" description="Helicase SEN1 beta-barrel" evidence="11">
    <location>
        <begin position="1407"/>
        <end position="1504"/>
    </location>
</feature>
<evidence type="ECO:0000256" key="4">
    <source>
        <dbReference type="ARBA" id="ARBA00022806"/>
    </source>
</evidence>
<comment type="similarity">
    <text evidence="1">Belongs to the DNA2/NAM7 helicase family.</text>
</comment>
<evidence type="ECO:0000256" key="1">
    <source>
        <dbReference type="ARBA" id="ARBA00007913"/>
    </source>
</evidence>
<evidence type="ECO:0000313" key="13">
    <source>
        <dbReference type="Proteomes" id="UP000807716"/>
    </source>
</evidence>
<evidence type="ECO:0000259" key="9">
    <source>
        <dbReference type="Pfam" id="PF13086"/>
    </source>
</evidence>
<dbReference type="InterPro" id="IPR056474">
    <property type="entry name" value="SEN1_barrel"/>
</dbReference>
<dbReference type="OrthoDB" id="6513042at2759"/>
<keyword evidence="6" id="KW-0175">Coiled coil</keyword>
<dbReference type="GO" id="GO:0006369">
    <property type="term" value="P:termination of RNA polymerase II transcription"/>
    <property type="evidence" value="ECO:0007669"/>
    <property type="project" value="TreeGrafter"/>
</dbReference>
<evidence type="ECO:0000256" key="3">
    <source>
        <dbReference type="ARBA" id="ARBA00022801"/>
    </source>
</evidence>
<feature type="region of interest" description="Disordered" evidence="7">
    <location>
        <begin position="1235"/>
        <end position="1263"/>
    </location>
</feature>
<reference evidence="12" key="1">
    <citation type="journal article" date="2020" name="Fungal Divers.">
        <title>Resolving the Mortierellaceae phylogeny through synthesis of multi-gene phylogenetics and phylogenomics.</title>
        <authorList>
            <person name="Vandepol N."/>
            <person name="Liber J."/>
            <person name="Desiro A."/>
            <person name="Na H."/>
            <person name="Kennedy M."/>
            <person name="Barry K."/>
            <person name="Grigoriev I.V."/>
            <person name="Miller A.N."/>
            <person name="O'Donnell K."/>
            <person name="Stajich J.E."/>
            <person name="Bonito G."/>
        </authorList>
    </citation>
    <scope>NUCLEOTIDE SEQUENCE</scope>
    <source>
        <strain evidence="12">BC1065</strain>
    </source>
</reference>
<dbReference type="Pfam" id="PF23576">
    <property type="entry name" value="SEN1_barrel"/>
    <property type="match status" value="1"/>
</dbReference>
<feature type="region of interest" description="Disordered" evidence="7">
    <location>
        <begin position="2365"/>
        <end position="2404"/>
    </location>
</feature>
<dbReference type="GO" id="GO:0001147">
    <property type="term" value="F:transcription termination site sequence-specific DNA binding"/>
    <property type="evidence" value="ECO:0007669"/>
    <property type="project" value="TreeGrafter"/>
</dbReference>
<gene>
    <name evidence="12" type="primary">SEN1</name>
    <name evidence="12" type="ORF">DFQ27_003774</name>
</gene>
<feature type="domain" description="DNA2/NAM7 helicase-like C-terminal" evidence="10">
    <location>
        <begin position="1856"/>
        <end position="2052"/>
    </location>
</feature>
<feature type="region of interest" description="Disordered" evidence="7">
    <location>
        <begin position="2148"/>
        <end position="2348"/>
    </location>
</feature>
<dbReference type="GO" id="GO:0016787">
    <property type="term" value="F:hydrolase activity"/>
    <property type="evidence" value="ECO:0007669"/>
    <property type="project" value="UniProtKB-KW"/>
</dbReference>
<feature type="domain" description="DNA2/NAM7 helicase helicase" evidence="9">
    <location>
        <begin position="1554"/>
        <end position="1849"/>
    </location>
</feature>